<reference evidence="2 3" key="1">
    <citation type="journal article" date="2019" name="Sci. Rep.">
        <title>Orb-weaving spider Araneus ventricosus genome elucidates the spidroin gene catalogue.</title>
        <authorList>
            <person name="Kono N."/>
            <person name="Nakamura H."/>
            <person name="Ohtoshi R."/>
            <person name="Moran D.A.P."/>
            <person name="Shinohara A."/>
            <person name="Yoshida Y."/>
            <person name="Fujiwara M."/>
            <person name="Mori M."/>
            <person name="Tomita M."/>
            <person name="Arakawa K."/>
        </authorList>
    </citation>
    <scope>NUCLEOTIDE SEQUENCE [LARGE SCALE GENOMIC DNA]</scope>
</reference>
<protein>
    <submittedName>
        <fullName evidence="2">Uncharacterized protein</fullName>
    </submittedName>
</protein>
<proteinExistence type="predicted"/>
<sequence>MDDKEVQAKLIESDQPPESEKSLSINFKHNDTLSASNVNDRNDPFESETPEVQGLLEKAMGLEMEIQSAIASLKATGSKQAEIREPLKEIMKKLVQQQVMIGHLMGRISNETR</sequence>
<name>A0A4Y2I3U8_ARAVE</name>
<evidence type="ECO:0000256" key="1">
    <source>
        <dbReference type="SAM" id="MobiDB-lite"/>
    </source>
</evidence>
<dbReference type="Proteomes" id="UP000499080">
    <property type="component" value="Unassembled WGS sequence"/>
</dbReference>
<dbReference type="AlphaFoldDB" id="A0A4Y2I3U8"/>
<dbReference type="EMBL" id="BGPR01002339">
    <property type="protein sequence ID" value="GBM71856.1"/>
    <property type="molecule type" value="Genomic_DNA"/>
</dbReference>
<organism evidence="2 3">
    <name type="scientific">Araneus ventricosus</name>
    <name type="common">Orbweaver spider</name>
    <name type="synonym">Epeira ventricosa</name>
    <dbReference type="NCBI Taxonomy" id="182803"/>
    <lineage>
        <taxon>Eukaryota</taxon>
        <taxon>Metazoa</taxon>
        <taxon>Ecdysozoa</taxon>
        <taxon>Arthropoda</taxon>
        <taxon>Chelicerata</taxon>
        <taxon>Arachnida</taxon>
        <taxon>Araneae</taxon>
        <taxon>Araneomorphae</taxon>
        <taxon>Entelegynae</taxon>
        <taxon>Araneoidea</taxon>
        <taxon>Araneidae</taxon>
        <taxon>Araneus</taxon>
    </lineage>
</organism>
<feature type="region of interest" description="Disordered" evidence="1">
    <location>
        <begin position="1"/>
        <end position="22"/>
    </location>
</feature>
<evidence type="ECO:0000313" key="2">
    <source>
        <dbReference type="EMBL" id="GBM71856.1"/>
    </source>
</evidence>
<comment type="caution">
    <text evidence="2">The sequence shown here is derived from an EMBL/GenBank/DDBJ whole genome shotgun (WGS) entry which is preliminary data.</text>
</comment>
<accession>A0A4Y2I3U8</accession>
<evidence type="ECO:0000313" key="3">
    <source>
        <dbReference type="Proteomes" id="UP000499080"/>
    </source>
</evidence>
<keyword evidence="3" id="KW-1185">Reference proteome</keyword>
<gene>
    <name evidence="2" type="ORF">AVEN_229354_1</name>
</gene>